<feature type="domain" description="Bacterial type II secretion system protein E" evidence="3">
    <location>
        <begin position="177"/>
        <end position="337"/>
    </location>
</feature>
<dbReference type="EMBL" id="CP060244">
    <property type="protein sequence ID" value="QNT78450.1"/>
    <property type="molecule type" value="Genomic_DNA"/>
</dbReference>
<evidence type="ECO:0000259" key="3">
    <source>
        <dbReference type="Pfam" id="PF00437"/>
    </source>
</evidence>
<organism evidence="5 7">
    <name type="scientific">Entomobacter blattae</name>
    <dbReference type="NCBI Taxonomy" id="2762277"/>
    <lineage>
        <taxon>Bacteria</taxon>
        <taxon>Pseudomonadati</taxon>
        <taxon>Pseudomonadota</taxon>
        <taxon>Alphaproteobacteria</taxon>
        <taxon>Acetobacterales</taxon>
        <taxon>Acetobacteraceae</taxon>
        <taxon>Entomobacter</taxon>
    </lineage>
</organism>
<dbReference type="Proteomes" id="UP000516349">
    <property type="component" value="Chromosome"/>
</dbReference>
<sequence length="359" mass="39801">MSQNLSPSQDHSQELRQGQSPTPSPNPTPRRDYAARQVLSPLDRYLGDPDIFEIRINRFGEVVCDTTTGKTFFPDPAITEPMLHTLTNALLAFNGKGRKPINDVLLPDGTRGIICWPPATLPGTVLLSFRKHLPVTKTLAQLEQEKRFAGFSHKRQNQKGELFPFEMEMLKLLDKGDLPTFFTLAVQNHQNIAVAGSTGSGKSTLTRSLLLEVPSHERLIILEDIHEITAPNAGEAGFLMYEQKGDVGRITVSEALRACTRLTPDRIIMAELRDEAAWDYLAGANTGHPGGIFSTHADSALTTSSRIADLVKQSAVGQGMEFETIRRKIEQTLDVVVFMKNWEVKKILYDPKGKRGITS</sequence>
<dbReference type="PANTHER" id="PTHR30486">
    <property type="entry name" value="TWITCHING MOTILITY PROTEIN PILT"/>
    <property type="match status" value="1"/>
</dbReference>
<dbReference type="CDD" id="cd01130">
    <property type="entry name" value="VirB11-like_ATPase"/>
    <property type="match status" value="1"/>
</dbReference>
<dbReference type="Pfam" id="PF00437">
    <property type="entry name" value="T2SSE"/>
    <property type="match status" value="1"/>
</dbReference>
<evidence type="ECO:0000313" key="7">
    <source>
        <dbReference type="Proteomes" id="UP000516349"/>
    </source>
</evidence>
<dbReference type="SUPFAM" id="SSF52540">
    <property type="entry name" value="P-loop containing nucleoside triphosphate hydrolases"/>
    <property type="match status" value="1"/>
</dbReference>
<dbReference type="KEGG" id="ebla:JGUZn3_14240"/>
<name>A0A7H1NS89_9PROT</name>
<proteinExistence type="inferred from homology"/>
<evidence type="ECO:0000313" key="6">
    <source>
        <dbReference type="EMBL" id="QNT78814.1"/>
    </source>
</evidence>
<evidence type="ECO:0000256" key="1">
    <source>
        <dbReference type="ARBA" id="ARBA00006611"/>
    </source>
</evidence>
<dbReference type="PANTHER" id="PTHR30486:SF6">
    <property type="entry name" value="TYPE IV PILUS RETRACTATION ATPASE PILT"/>
    <property type="match status" value="1"/>
</dbReference>
<dbReference type="Gene3D" id="3.40.50.300">
    <property type="entry name" value="P-loop containing nucleotide triphosphate hydrolases"/>
    <property type="match status" value="1"/>
</dbReference>
<dbReference type="AlphaFoldDB" id="A0A7H1NS89"/>
<dbReference type="Gene3D" id="3.30.450.90">
    <property type="match status" value="1"/>
</dbReference>
<evidence type="ECO:0000313" key="4">
    <source>
        <dbReference type="EMBL" id="QNT78450.1"/>
    </source>
</evidence>
<accession>A0A7H1NS89</accession>
<dbReference type="GO" id="GO:0016887">
    <property type="term" value="F:ATP hydrolysis activity"/>
    <property type="evidence" value="ECO:0007669"/>
    <property type="project" value="InterPro"/>
</dbReference>
<dbReference type="RefSeq" id="WP_203412723.1">
    <property type="nucleotide sequence ID" value="NZ_CP060244.1"/>
</dbReference>
<dbReference type="KEGG" id="ebla:JGUZn3_15910"/>
<protein>
    <submittedName>
        <fullName evidence="5">Type IV secretion system protein VirB11</fullName>
    </submittedName>
</protein>
<evidence type="ECO:0000313" key="5">
    <source>
        <dbReference type="EMBL" id="QNT78649.1"/>
    </source>
</evidence>
<reference evidence="5 7" key="1">
    <citation type="submission" date="2020-08" db="EMBL/GenBank/DDBJ databases">
        <title>Complete genome sequence of Entomobacter blattae G55GP.</title>
        <authorList>
            <person name="Poehlein A."/>
            <person name="Guzman J."/>
            <person name="Daniel R."/>
            <person name="Vilcinskas A."/>
        </authorList>
    </citation>
    <scope>NUCLEOTIDE SEQUENCE [LARGE SCALE GENOMIC DNA]</scope>
    <source>
        <strain evidence="5 7">G55GP</strain>
    </source>
</reference>
<dbReference type="EMBL" id="CP060244">
    <property type="protein sequence ID" value="QNT78814.1"/>
    <property type="molecule type" value="Genomic_DNA"/>
</dbReference>
<gene>
    <name evidence="4" type="ORF">JGUZn3_12240</name>
    <name evidence="5" type="ORF">JGUZn3_14240</name>
    <name evidence="6" type="ORF">JGUZn3_15910</name>
</gene>
<dbReference type="InterPro" id="IPR027417">
    <property type="entry name" value="P-loop_NTPase"/>
</dbReference>
<evidence type="ECO:0000256" key="2">
    <source>
        <dbReference type="SAM" id="MobiDB-lite"/>
    </source>
</evidence>
<feature type="compositionally biased region" description="Polar residues" evidence="2">
    <location>
        <begin position="1"/>
        <end position="19"/>
    </location>
</feature>
<comment type="similarity">
    <text evidence="1">Belongs to the GSP E family.</text>
</comment>
<keyword evidence="7" id="KW-1185">Reference proteome</keyword>
<dbReference type="InterPro" id="IPR050921">
    <property type="entry name" value="T4SS_GSP_E_ATPase"/>
</dbReference>
<dbReference type="InterPro" id="IPR001482">
    <property type="entry name" value="T2SS/T4SS_dom"/>
</dbReference>
<dbReference type="EMBL" id="CP060244">
    <property type="protein sequence ID" value="QNT78649.1"/>
    <property type="molecule type" value="Genomic_DNA"/>
</dbReference>
<dbReference type="KEGG" id="ebla:JGUZn3_12240"/>
<feature type="region of interest" description="Disordered" evidence="2">
    <location>
        <begin position="1"/>
        <end position="32"/>
    </location>
</feature>